<dbReference type="AlphaFoldDB" id="B4I0A4"/>
<gene>
    <name evidence="2" type="primary">Dsec\GM12491</name>
    <name evidence="2" type="ORF">Dsec_GM12491</name>
</gene>
<sequence>MPTQDSLSTSSPEWSNNNGWPKPHRKQLGNGTKTGARPKAKPWRDRWRRSIQNTEADSDSEDTAAGDVDANADADAEGSRLMTSCVREKPPTLETWPEGKK</sequence>
<feature type="compositionally biased region" description="Basic residues" evidence="1">
    <location>
        <begin position="36"/>
        <end position="49"/>
    </location>
</feature>
<protein>
    <submittedName>
        <fullName evidence="2">GM12491</fullName>
    </submittedName>
</protein>
<dbReference type="Proteomes" id="UP000001292">
    <property type="component" value="Unassembled WGS sequence"/>
</dbReference>
<evidence type="ECO:0000313" key="2">
    <source>
        <dbReference type="EMBL" id="EDW52935.1"/>
    </source>
</evidence>
<evidence type="ECO:0000256" key="1">
    <source>
        <dbReference type="SAM" id="MobiDB-lite"/>
    </source>
</evidence>
<feature type="region of interest" description="Disordered" evidence="1">
    <location>
        <begin position="1"/>
        <end position="101"/>
    </location>
</feature>
<evidence type="ECO:0000313" key="3">
    <source>
        <dbReference type="Proteomes" id="UP000001292"/>
    </source>
</evidence>
<feature type="compositionally biased region" description="Acidic residues" evidence="1">
    <location>
        <begin position="56"/>
        <end position="76"/>
    </location>
</feature>
<keyword evidence="3" id="KW-1185">Reference proteome</keyword>
<feature type="compositionally biased region" description="Polar residues" evidence="1">
    <location>
        <begin position="1"/>
        <end position="19"/>
    </location>
</feature>
<dbReference type="EMBL" id="CH480819">
    <property type="protein sequence ID" value="EDW52935.1"/>
    <property type="molecule type" value="Genomic_DNA"/>
</dbReference>
<organism evidence="3">
    <name type="scientific">Drosophila sechellia</name>
    <name type="common">Fruit fly</name>
    <dbReference type="NCBI Taxonomy" id="7238"/>
    <lineage>
        <taxon>Eukaryota</taxon>
        <taxon>Metazoa</taxon>
        <taxon>Ecdysozoa</taxon>
        <taxon>Arthropoda</taxon>
        <taxon>Hexapoda</taxon>
        <taxon>Insecta</taxon>
        <taxon>Pterygota</taxon>
        <taxon>Neoptera</taxon>
        <taxon>Endopterygota</taxon>
        <taxon>Diptera</taxon>
        <taxon>Brachycera</taxon>
        <taxon>Muscomorpha</taxon>
        <taxon>Ephydroidea</taxon>
        <taxon>Drosophilidae</taxon>
        <taxon>Drosophila</taxon>
        <taxon>Sophophora</taxon>
    </lineage>
</organism>
<name>B4I0A4_DROSE</name>
<proteinExistence type="predicted"/>
<dbReference type="HOGENOM" id="CLU_2294568_0_0_1"/>
<reference evidence="2 3" key="1">
    <citation type="journal article" date="2007" name="Nature">
        <title>Evolution of genes and genomes on the Drosophila phylogeny.</title>
        <authorList>
            <consortium name="Drosophila 12 Genomes Consortium"/>
            <person name="Clark A.G."/>
            <person name="Eisen M.B."/>
            <person name="Smith D.R."/>
            <person name="Bergman C.M."/>
            <person name="Oliver B."/>
            <person name="Markow T.A."/>
            <person name="Kaufman T.C."/>
            <person name="Kellis M."/>
            <person name="Gelbart W."/>
            <person name="Iyer V.N."/>
            <person name="Pollard D.A."/>
            <person name="Sackton T.B."/>
            <person name="Larracuente A.M."/>
            <person name="Singh N.D."/>
            <person name="Abad J.P."/>
            <person name="Abt D.N."/>
            <person name="Adryan B."/>
            <person name="Aguade M."/>
            <person name="Akashi H."/>
            <person name="Anderson W.W."/>
            <person name="Aquadro C.F."/>
            <person name="Ardell D.H."/>
            <person name="Arguello R."/>
            <person name="Artieri C.G."/>
            <person name="Barbash D.A."/>
            <person name="Barker D."/>
            <person name="Barsanti P."/>
            <person name="Batterham P."/>
            <person name="Batzoglou S."/>
            <person name="Begun D."/>
            <person name="Bhutkar A."/>
            <person name="Blanco E."/>
            <person name="Bosak S.A."/>
            <person name="Bradley R.K."/>
            <person name="Brand A.D."/>
            <person name="Brent M.R."/>
            <person name="Brooks A.N."/>
            <person name="Brown R.H."/>
            <person name="Butlin R.K."/>
            <person name="Caggese C."/>
            <person name="Calvi B.R."/>
            <person name="Bernardo de Carvalho A."/>
            <person name="Caspi A."/>
            <person name="Castrezana S."/>
            <person name="Celniker S.E."/>
            <person name="Chang J.L."/>
            <person name="Chapple C."/>
            <person name="Chatterji S."/>
            <person name="Chinwalla A."/>
            <person name="Civetta A."/>
            <person name="Clifton S.W."/>
            <person name="Comeron J.M."/>
            <person name="Costello J.C."/>
            <person name="Coyne J.A."/>
            <person name="Daub J."/>
            <person name="David R.G."/>
            <person name="Delcher A.L."/>
            <person name="Delehaunty K."/>
            <person name="Do C.B."/>
            <person name="Ebling H."/>
            <person name="Edwards K."/>
            <person name="Eickbush T."/>
            <person name="Evans J.D."/>
            <person name="Filipski A."/>
            <person name="Findeiss S."/>
            <person name="Freyhult E."/>
            <person name="Fulton L."/>
            <person name="Fulton R."/>
            <person name="Garcia A.C."/>
            <person name="Gardiner A."/>
            <person name="Garfield D.A."/>
            <person name="Garvin B.E."/>
            <person name="Gibson G."/>
            <person name="Gilbert D."/>
            <person name="Gnerre S."/>
            <person name="Godfrey J."/>
            <person name="Good R."/>
            <person name="Gotea V."/>
            <person name="Gravely B."/>
            <person name="Greenberg A.J."/>
            <person name="Griffiths-Jones S."/>
            <person name="Gross S."/>
            <person name="Guigo R."/>
            <person name="Gustafson E.A."/>
            <person name="Haerty W."/>
            <person name="Hahn M.W."/>
            <person name="Halligan D.L."/>
            <person name="Halpern A.L."/>
            <person name="Halter G.M."/>
            <person name="Han M.V."/>
            <person name="Heger A."/>
            <person name="Hillier L."/>
            <person name="Hinrichs A.S."/>
            <person name="Holmes I."/>
            <person name="Hoskins R.A."/>
            <person name="Hubisz M.J."/>
            <person name="Hultmark D."/>
            <person name="Huntley M.A."/>
            <person name="Jaffe D.B."/>
            <person name="Jagadeeshan S."/>
            <person name="Jeck W.R."/>
            <person name="Johnson J."/>
            <person name="Jones C.D."/>
            <person name="Jordan W.C."/>
            <person name="Karpen G.H."/>
            <person name="Kataoka E."/>
            <person name="Keightley P.D."/>
            <person name="Kheradpour P."/>
            <person name="Kirkness E.F."/>
            <person name="Koerich L.B."/>
            <person name="Kristiansen K."/>
            <person name="Kudrna D."/>
            <person name="Kulathinal R.J."/>
            <person name="Kumar S."/>
            <person name="Kwok R."/>
            <person name="Lander E."/>
            <person name="Langley C.H."/>
            <person name="Lapoint R."/>
            <person name="Lazzaro B.P."/>
            <person name="Lee S.J."/>
            <person name="Levesque L."/>
            <person name="Li R."/>
            <person name="Lin C.F."/>
            <person name="Lin M.F."/>
            <person name="Lindblad-Toh K."/>
            <person name="Llopart A."/>
            <person name="Long M."/>
            <person name="Low L."/>
            <person name="Lozovsky E."/>
            <person name="Lu J."/>
            <person name="Luo M."/>
            <person name="Machado C.A."/>
            <person name="Makalowski W."/>
            <person name="Marzo M."/>
            <person name="Matsuda M."/>
            <person name="Matzkin L."/>
            <person name="McAllister B."/>
            <person name="McBride C.S."/>
            <person name="McKernan B."/>
            <person name="McKernan K."/>
            <person name="Mendez-Lago M."/>
            <person name="Minx P."/>
            <person name="Mollenhauer M.U."/>
            <person name="Montooth K."/>
            <person name="Mount S.M."/>
            <person name="Mu X."/>
            <person name="Myers E."/>
            <person name="Negre B."/>
            <person name="Newfeld S."/>
            <person name="Nielsen R."/>
            <person name="Noor M.A."/>
            <person name="O'Grady P."/>
            <person name="Pachter L."/>
            <person name="Papaceit M."/>
            <person name="Parisi M.J."/>
            <person name="Parisi M."/>
            <person name="Parts L."/>
            <person name="Pedersen J.S."/>
            <person name="Pesole G."/>
            <person name="Phillippy A.M."/>
            <person name="Ponting C.P."/>
            <person name="Pop M."/>
            <person name="Porcelli D."/>
            <person name="Powell J.R."/>
            <person name="Prohaska S."/>
            <person name="Pruitt K."/>
            <person name="Puig M."/>
            <person name="Quesneville H."/>
            <person name="Ram K.R."/>
            <person name="Rand D."/>
            <person name="Rasmussen M.D."/>
            <person name="Reed L.K."/>
            <person name="Reenan R."/>
            <person name="Reily A."/>
            <person name="Remington K.A."/>
            <person name="Rieger T.T."/>
            <person name="Ritchie M.G."/>
            <person name="Robin C."/>
            <person name="Rogers Y.H."/>
            <person name="Rohde C."/>
            <person name="Rozas J."/>
            <person name="Rubenfield M.J."/>
            <person name="Ruiz A."/>
            <person name="Russo S."/>
            <person name="Salzberg S.L."/>
            <person name="Sanchez-Gracia A."/>
            <person name="Saranga D.J."/>
            <person name="Sato H."/>
            <person name="Schaeffer S.W."/>
            <person name="Schatz M.C."/>
            <person name="Schlenke T."/>
            <person name="Schwartz R."/>
            <person name="Segarra C."/>
            <person name="Singh R.S."/>
            <person name="Sirot L."/>
            <person name="Sirota M."/>
            <person name="Sisneros N.B."/>
            <person name="Smith C.D."/>
            <person name="Smith T.F."/>
            <person name="Spieth J."/>
            <person name="Stage D.E."/>
            <person name="Stark A."/>
            <person name="Stephan W."/>
            <person name="Strausberg R.L."/>
            <person name="Strempel S."/>
            <person name="Sturgill D."/>
            <person name="Sutton G."/>
            <person name="Sutton G.G."/>
            <person name="Tao W."/>
            <person name="Teichmann S."/>
            <person name="Tobari Y.N."/>
            <person name="Tomimura Y."/>
            <person name="Tsolas J.M."/>
            <person name="Valente V.L."/>
            <person name="Venter E."/>
            <person name="Venter J.C."/>
            <person name="Vicario S."/>
            <person name="Vieira F.G."/>
            <person name="Vilella A.J."/>
            <person name="Villasante A."/>
            <person name="Walenz B."/>
            <person name="Wang J."/>
            <person name="Wasserman M."/>
            <person name="Watts T."/>
            <person name="Wilson D."/>
            <person name="Wilson R.K."/>
            <person name="Wing R.A."/>
            <person name="Wolfner M.F."/>
            <person name="Wong A."/>
            <person name="Wong G.K."/>
            <person name="Wu C.I."/>
            <person name="Wu G."/>
            <person name="Yamamoto D."/>
            <person name="Yang H.P."/>
            <person name="Yang S.P."/>
            <person name="Yorke J.A."/>
            <person name="Yoshida K."/>
            <person name="Zdobnov E."/>
            <person name="Zhang P."/>
            <person name="Zhang Y."/>
            <person name="Zimin A.V."/>
            <person name="Baldwin J."/>
            <person name="Abdouelleil A."/>
            <person name="Abdulkadir J."/>
            <person name="Abebe A."/>
            <person name="Abera B."/>
            <person name="Abreu J."/>
            <person name="Acer S.C."/>
            <person name="Aftuck L."/>
            <person name="Alexander A."/>
            <person name="An P."/>
            <person name="Anderson E."/>
            <person name="Anderson S."/>
            <person name="Arachi H."/>
            <person name="Azer M."/>
            <person name="Bachantsang P."/>
            <person name="Barry A."/>
            <person name="Bayul T."/>
            <person name="Berlin A."/>
            <person name="Bessette D."/>
            <person name="Bloom T."/>
            <person name="Blye J."/>
            <person name="Boguslavskiy L."/>
            <person name="Bonnet C."/>
            <person name="Boukhgalter B."/>
            <person name="Bourzgui I."/>
            <person name="Brown A."/>
            <person name="Cahill P."/>
            <person name="Channer S."/>
            <person name="Cheshatsang Y."/>
            <person name="Chuda L."/>
            <person name="Citroen M."/>
            <person name="Collymore A."/>
            <person name="Cooke P."/>
            <person name="Costello M."/>
            <person name="D'Aco K."/>
            <person name="Daza R."/>
            <person name="De Haan G."/>
            <person name="DeGray S."/>
            <person name="DeMaso C."/>
            <person name="Dhargay N."/>
            <person name="Dooley K."/>
            <person name="Dooley E."/>
            <person name="Doricent M."/>
            <person name="Dorje P."/>
            <person name="Dorjee K."/>
            <person name="Dupes A."/>
            <person name="Elong R."/>
            <person name="Falk J."/>
            <person name="Farina A."/>
            <person name="Faro S."/>
            <person name="Ferguson D."/>
            <person name="Fisher S."/>
            <person name="Foley C.D."/>
            <person name="Franke A."/>
            <person name="Friedrich D."/>
            <person name="Gadbois L."/>
            <person name="Gearin G."/>
            <person name="Gearin C.R."/>
            <person name="Giannoukos G."/>
            <person name="Goode T."/>
            <person name="Graham J."/>
            <person name="Grandbois E."/>
            <person name="Grewal S."/>
            <person name="Gyaltsen K."/>
            <person name="Hafez N."/>
            <person name="Hagos B."/>
            <person name="Hall J."/>
            <person name="Henson C."/>
            <person name="Hollinger A."/>
            <person name="Honan T."/>
            <person name="Huard M.D."/>
            <person name="Hughes L."/>
            <person name="Hurhula B."/>
            <person name="Husby M.E."/>
            <person name="Kamat A."/>
            <person name="Kanga B."/>
            <person name="Kashin S."/>
            <person name="Khazanovich D."/>
            <person name="Kisner P."/>
            <person name="Lance K."/>
            <person name="Lara M."/>
            <person name="Lee W."/>
            <person name="Lennon N."/>
            <person name="Letendre F."/>
            <person name="LeVine R."/>
            <person name="Lipovsky A."/>
            <person name="Liu X."/>
            <person name="Liu J."/>
            <person name="Liu S."/>
            <person name="Lokyitsang T."/>
            <person name="Lokyitsang Y."/>
            <person name="Lubonja R."/>
            <person name="Lui A."/>
            <person name="MacDonald P."/>
            <person name="Magnisalis V."/>
            <person name="Maru K."/>
            <person name="Matthews C."/>
            <person name="McCusker W."/>
            <person name="McDonough S."/>
            <person name="Mehta T."/>
            <person name="Meldrim J."/>
            <person name="Meneus L."/>
            <person name="Mihai O."/>
            <person name="Mihalev A."/>
            <person name="Mihova T."/>
            <person name="Mittelman R."/>
            <person name="Mlenga V."/>
            <person name="Montmayeur A."/>
            <person name="Mulrain L."/>
            <person name="Navidi A."/>
            <person name="Naylor J."/>
            <person name="Negash T."/>
            <person name="Nguyen T."/>
            <person name="Nguyen N."/>
            <person name="Nicol R."/>
            <person name="Norbu C."/>
            <person name="Norbu N."/>
            <person name="Novod N."/>
            <person name="O'Neill B."/>
            <person name="Osman S."/>
            <person name="Markiewicz E."/>
            <person name="Oyono O.L."/>
            <person name="Patti C."/>
            <person name="Phunkhang P."/>
            <person name="Pierre F."/>
            <person name="Priest M."/>
            <person name="Raghuraman S."/>
            <person name="Rege F."/>
            <person name="Reyes R."/>
            <person name="Rise C."/>
            <person name="Rogov P."/>
            <person name="Ross K."/>
            <person name="Ryan E."/>
            <person name="Settipalli S."/>
            <person name="Shea T."/>
            <person name="Sherpa N."/>
            <person name="Shi L."/>
            <person name="Shih D."/>
            <person name="Sparrow T."/>
            <person name="Spaulding J."/>
            <person name="Stalker J."/>
            <person name="Stange-Thomann N."/>
            <person name="Stavropoulos S."/>
            <person name="Stone C."/>
            <person name="Strader C."/>
            <person name="Tesfaye S."/>
            <person name="Thomson T."/>
            <person name="Thoulutsang Y."/>
            <person name="Thoulutsang D."/>
            <person name="Topham K."/>
            <person name="Topping I."/>
            <person name="Tsamla T."/>
            <person name="Vassiliev H."/>
            <person name="Vo A."/>
            <person name="Wangchuk T."/>
            <person name="Wangdi T."/>
            <person name="Weiand M."/>
            <person name="Wilkinson J."/>
            <person name="Wilson A."/>
            <person name="Yadav S."/>
            <person name="Young G."/>
            <person name="Yu Q."/>
            <person name="Zembek L."/>
            <person name="Zhong D."/>
            <person name="Zimmer A."/>
            <person name="Zwirko Z."/>
            <person name="Jaffe D.B."/>
            <person name="Alvarez P."/>
            <person name="Brockman W."/>
            <person name="Butler J."/>
            <person name="Chin C."/>
            <person name="Gnerre S."/>
            <person name="Grabherr M."/>
            <person name="Kleber M."/>
            <person name="Mauceli E."/>
            <person name="MacCallum I."/>
        </authorList>
    </citation>
    <scope>NUCLEOTIDE SEQUENCE [LARGE SCALE GENOMIC DNA]</scope>
    <source>
        <strain evidence="3">Rob3c / Tucson 14021-0248.25</strain>
    </source>
</reference>
<feature type="compositionally biased region" description="Basic and acidic residues" evidence="1">
    <location>
        <begin position="86"/>
        <end position="101"/>
    </location>
</feature>
<accession>B4I0A4</accession>